<reference evidence="1 2" key="1">
    <citation type="journal article" date="2016" name="Nat. Commun.">
        <title>Thousands of microbial genomes shed light on interconnected biogeochemical processes in an aquifer system.</title>
        <authorList>
            <person name="Anantharaman K."/>
            <person name="Brown C.T."/>
            <person name="Hug L.A."/>
            <person name="Sharon I."/>
            <person name="Castelle C.J."/>
            <person name="Probst A.J."/>
            <person name="Thomas B.C."/>
            <person name="Singh A."/>
            <person name="Wilkins M.J."/>
            <person name="Karaoz U."/>
            <person name="Brodie E.L."/>
            <person name="Williams K.H."/>
            <person name="Hubbard S.S."/>
            <person name="Banfield J.F."/>
        </authorList>
    </citation>
    <scope>NUCLEOTIDE SEQUENCE [LARGE SCALE GENOMIC DNA]</scope>
</reference>
<dbReference type="Gene3D" id="1.10.150.240">
    <property type="entry name" value="Putative phosphatase, domain 2"/>
    <property type="match status" value="1"/>
</dbReference>
<dbReference type="PANTHER" id="PTHR43434:SF1">
    <property type="entry name" value="PHOSPHOGLYCOLATE PHOSPHATASE"/>
    <property type="match status" value="1"/>
</dbReference>
<evidence type="ECO:0000313" key="1">
    <source>
        <dbReference type="EMBL" id="OGK73263.1"/>
    </source>
</evidence>
<sequence length="227" mass="25267">MKFVLVDIDETMISVPKGINAASSAVMFERVFGVSAHEELIDNVGKTEQGIIKEVLHKVGVEIITIPQKAYKVWGEVTDQMLKTNPVRILPGMLEFLDALKNNKEICLTLLTGNSPWRAEAKLQSAHFDSYFKDPDTKVLSGVFGDMTAKRDELFDLIKQKAQPNDTFVIVDDSLIGAKMAKKHGAHMIMVATGKATGEELRAYTPNVFPDFGEERWKSAVSLIERL</sequence>
<dbReference type="PANTHER" id="PTHR43434">
    <property type="entry name" value="PHOSPHOGLYCOLATE PHOSPHATASE"/>
    <property type="match status" value="1"/>
</dbReference>
<dbReference type="InterPro" id="IPR050155">
    <property type="entry name" value="HAD-like_hydrolase_sf"/>
</dbReference>
<dbReference type="InterPro" id="IPR041492">
    <property type="entry name" value="HAD_2"/>
</dbReference>
<dbReference type="SUPFAM" id="SSF56784">
    <property type="entry name" value="HAD-like"/>
    <property type="match status" value="1"/>
</dbReference>
<comment type="caution">
    <text evidence="1">The sequence shown here is derived from an EMBL/GenBank/DDBJ whole genome shotgun (WGS) entry which is preliminary data.</text>
</comment>
<dbReference type="GO" id="GO:0008967">
    <property type="term" value="F:phosphoglycolate phosphatase activity"/>
    <property type="evidence" value="ECO:0007669"/>
    <property type="project" value="TreeGrafter"/>
</dbReference>
<name>A0A1F7KZG0_9BACT</name>
<evidence type="ECO:0000313" key="2">
    <source>
        <dbReference type="Proteomes" id="UP000177050"/>
    </source>
</evidence>
<dbReference type="SFLD" id="SFLDG01129">
    <property type="entry name" value="C1.5:_HAD__Beta-PGM__Phosphata"/>
    <property type="match status" value="1"/>
</dbReference>
<gene>
    <name evidence="1" type="ORF">A3K52_00485</name>
</gene>
<dbReference type="Pfam" id="PF13419">
    <property type="entry name" value="HAD_2"/>
    <property type="match status" value="1"/>
</dbReference>
<organism evidence="1 2">
    <name type="scientific">Candidatus Roizmanbacteria bacterium RIFOXYD1_FULL_38_12</name>
    <dbReference type="NCBI Taxonomy" id="1802093"/>
    <lineage>
        <taxon>Bacteria</taxon>
        <taxon>Candidatus Roizmaniibacteriota</taxon>
    </lineage>
</organism>
<dbReference type="SFLD" id="SFLDS00003">
    <property type="entry name" value="Haloacid_Dehalogenase"/>
    <property type="match status" value="1"/>
</dbReference>
<dbReference type="Gene3D" id="3.40.50.1000">
    <property type="entry name" value="HAD superfamily/HAD-like"/>
    <property type="match status" value="1"/>
</dbReference>
<dbReference type="AlphaFoldDB" id="A0A1F7KZG0"/>
<dbReference type="Proteomes" id="UP000177050">
    <property type="component" value="Unassembled WGS sequence"/>
</dbReference>
<dbReference type="EMBL" id="MGBR01000001">
    <property type="protein sequence ID" value="OGK73263.1"/>
    <property type="molecule type" value="Genomic_DNA"/>
</dbReference>
<accession>A0A1F7KZG0</accession>
<dbReference type="InterPro" id="IPR023214">
    <property type="entry name" value="HAD_sf"/>
</dbReference>
<dbReference type="InterPro" id="IPR023198">
    <property type="entry name" value="PGP-like_dom2"/>
</dbReference>
<dbReference type="GO" id="GO:0006281">
    <property type="term" value="P:DNA repair"/>
    <property type="evidence" value="ECO:0007669"/>
    <property type="project" value="TreeGrafter"/>
</dbReference>
<protein>
    <recommendedName>
        <fullName evidence="3">FCP1 homology domain-containing protein</fullName>
    </recommendedName>
</protein>
<dbReference type="InterPro" id="IPR036412">
    <property type="entry name" value="HAD-like_sf"/>
</dbReference>
<dbReference type="GO" id="GO:0005829">
    <property type="term" value="C:cytosol"/>
    <property type="evidence" value="ECO:0007669"/>
    <property type="project" value="TreeGrafter"/>
</dbReference>
<proteinExistence type="predicted"/>
<evidence type="ECO:0008006" key="3">
    <source>
        <dbReference type="Google" id="ProtNLM"/>
    </source>
</evidence>